<dbReference type="EMBL" id="FWFT01000002">
    <property type="protein sequence ID" value="SLN34156.1"/>
    <property type="molecule type" value="Genomic_DNA"/>
</dbReference>
<keyword evidence="3" id="KW-1185">Reference proteome</keyword>
<reference evidence="2 3" key="1">
    <citation type="submission" date="2017-03" db="EMBL/GenBank/DDBJ databases">
        <authorList>
            <person name="Afonso C.L."/>
            <person name="Miller P.J."/>
            <person name="Scott M.A."/>
            <person name="Spackman E."/>
            <person name="Goraichik I."/>
            <person name="Dimitrov K.M."/>
            <person name="Suarez D.L."/>
            <person name="Swayne D.E."/>
        </authorList>
    </citation>
    <scope>NUCLEOTIDE SEQUENCE [LARGE SCALE GENOMIC DNA]</scope>
    <source>
        <strain evidence="2 3">CECT 8397</strain>
    </source>
</reference>
<name>A0A1Y5S7W5_9RHOB</name>
<proteinExistence type="predicted"/>
<dbReference type="Pfam" id="PF08239">
    <property type="entry name" value="SH3_3"/>
    <property type="match status" value="1"/>
</dbReference>
<protein>
    <submittedName>
        <fullName evidence="2">Bacterial SH3 domain protein</fullName>
    </submittedName>
</protein>
<evidence type="ECO:0000313" key="3">
    <source>
        <dbReference type="Proteomes" id="UP000193623"/>
    </source>
</evidence>
<accession>A0A1Y5S7W5</accession>
<gene>
    <name evidence="2" type="ORF">PSJ8397_01671</name>
</gene>
<organism evidence="2 3">
    <name type="scientific">Pseudooctadecabacter jejudonensis</name>
    <dbReference type="NCBI Taxonomy" id="1391910"/>
    <lineage>
        <taxon>Bacteria</taxon>
        <taxon>Pseudomonadati</taxon>
        <taxon>Pseudomonadota</taxon>
        <taxon>Alphaproteobacteria</taxon>
        <taxon>Rhodobacterales</taxon>
        <taxon>Paracoccaceae</taxon>
        <taxon>Pseudooctadecabacter</taxon>
    </lineage>
</organism>
<dbReference type="InterPro" id="IPR003646">
    <property type="entry name" value="SH3-like_bac-type"/>
</dbReference>
<evidence type="ECO:0000313" key="2">
    <source>
        <dbReference type="EMBL" id="SLN34156.1"/>
    </source>
</evidence>
<sequence length="194" mass="21330">MIRVFVILLMWATTGAAQTLPERFSVTGVAEDDVLNIRNGPGASFDKTGELEPFTLNVEVLDQQDGWALIPTSESTGWVSMRFLRPNPIPANEIPRPLVCSGTEPFWDIGFYPRGADYTELGLERRDLTVIHEETAPDGYLVEAREGPTMTRTLIVKAGVCSDGMSDRQYGMSALLFTSAPDGNFVHKGCCTIQ</sequence>
<dbReference type="AlphaFoldDB" id="A0A1Y5S7W5"/>
<dbReference type="Gene3D" id="2.30.30.40">
    <property type="entry name" value="SH3 Domains"/>
    <property type="match status" value="1"/>
</dbReference>
<feature type="domain" description="SH3b" evidence="1">
    <location>
        <begin position="33"/>
        <end position="84"/>
    </location>
</feature>
<evidence type="ECO:0000259" key="1">
    <source>
        <dbReference type="Pfam" id="PF08239"/>
    </source>
</evidence>
<dbReference type="Proteomes" id="UP000193623">
    <property type="component" value="Unassembled WGS sequence"/>
</dbReference>